<dbReference type="Gene3D" id="3.90.780.10">
    <property type="entry name" value="5'-Nucleotidase, C-terminal domain"/>
    <property type="match status" value="1"/>
</dbReference>
<dbReference type="SUPFAM" id="SSF55816">
    <property type="entry name" value="5'-nucleotidase (syn. UDP-sugar hydrolase), C-terminal domain"/>
    <property type="match status" value="1"/>
</dbReference>
<dbReference type="SUPFAM" id="SSF56300">
    <property type="entry name" value="Metallo-dependent phosphatases"/>
    <property type="match status" value="1"/>
</dbReference>
<keyword evidence="7 8" id="KW-0378">Hydrolase</keyword>
<dbReference type="Proteomes" id="UP000007819">
    <property type="component" value="Chromosome A1"/>
</dbReference>
<comment type="similarity">
    <text evidence="2 8">Belongs to the 5'-nucleotidase family.</text>
</comment>
<dbReference type="InterPro" id="IPR004843">
    <property type="entry name" value="Calcineurin-like_PHP"/>
</dbReference>
<dbReference type="CDD" id="cd07409">
    <property type="entry name" value="MPP_CD73_N"/>
    <property type="match status" value="1"/>
</dbReference>
<evidence type="ECO:0000256" key="7">
    <source>
        <dbReference type="ARBA" id="ARBA00022801"/>
    </source>
</evidence>
<evidence type="ECO:0000256" key="3">
    <source>
        <dbReference type="ARBA" id="ARBA00012643"/>
    </source>
</evidence>
<dbReference type="OrthoDB" id="7722975at2759"/>
<evidence type="ECO:0000259" key="9">
    <source>
        <dbReference type="Pfam" id="PF00149"/>
    </source>
</evidence>
<dbReference type="PRINTS" id="PR01607">
    <property type="entry name" value="APYRASEFAMLY"/>
</dbReference>
<dbReference type="GO" id="GO:0005886">
    <property type="term" value="C:plasma membrane"/>
    <property type="evidence" value="ECO:0007669"/>
    <property type="project" value="TreeGrafter"/>
</dbReference>
<name>A0A8R2NLV6_ACYPI</name>
<dbReference type="EC" id="3.1.3.5" evidence="3"/>
<dbReference type="RefSeq" id="XP_029343097.1">
    <property type="nucleotide sequence ID" value="XM_029487237.1"/>
</dbReference>
<keyword evidence="4" id="KW-0479">Metal-binding</keyword>
<evidence type="ECO:0000256" key="4">
    <source>
        <dbReference type="ARBA" id="ARBA00022723"/>
    </source>
</evidence>
<dbReference type="FunFam" id="3.90.780.10:FF:000001">
    <property type="entry name" value="NT5E isoform 3"/>
    <property type="match status" value="1"/>
</dbReference>
<dbReference type="InterPro" id="IPR029052">
    <property type="entry name" value="Metallo-depent_PP-like"/>
</dbReference>
<comment type="catalytic activity">
    <reaction evidence="1">
        <text>a ribonucleoside 5'-phosphate + H2O = a ribonucleoside + phosphate</text>
        <dbReference type="Rhea" id="RHEA:12484"/>
        <dbReference type="ChEBI" id="CHEBI:15377"/>
        <dbReference type="ChEBI" id="CHEBI:18254"/>
        <dbReference type="ChEBI" id="CHEBI:43474"/>
        <dbReference type="ChEBI" id="CHEBI:58043"/>
        <dbReference type="EC" id="3.1.3.5"/>
    </reaction>
</comment>
<organism evidence="11 12">
    <name type="scientific">Acyrthosiphon pisum</name>
    <name type="common">Pea aphid</name>
    <dbReference type="NCBI Taxonomy" id="7029"/>
    <lineage>
        <taxon>Eukaryota</taxon>
        <taxon>Metazoa</taxon>
        <taxon>Ecdysozoa</taxon>
        <taxon>Arthropoda</taxon>
        <taxon>Hexapoda</taxon>
        <taxon>Insecta</taxon>
        <taxon>Pterygota</taxon>
        <taxon>Neoptera</taxon>
        <taxon>Paraneoptera</taxon>
        <taxon>Hemiptera</taxon>
        <taxon>Sternorrhyncha</taxon>
        <taxon>Aphidomorpha</taxon>
        <taxon>Aphidoidea</taxon>
        <taxon>Aphididae</taxon>
        <taxon>Macrosiphini</taxon>
        <taxon>Acyrthosiphon</taxon>
    </lineage>
</organism>
<feature type="chain" id="PRO_5035964554" description="5'-nucleotidase" evidence="8">
    <location>
        <begin position="25"/>
        <end position="590"/>
    </location>
</feature>
<dbReference type="Pfam" id="PF00149">
    <property type="entry name" value="Metallophos"/>
    <property type="match status" value="1"/>
</dbReference>
<feature type="signal peptide" evidence="8">
    <location>
        <begin position="1"/>
        <end position="24"/>
    </location>
</feature>
<reference evidence="12" key="1">
    <citation type="submission" date="2010-06" db="EMBL/GenBank/DDBJ databases">
        <authorList>
            <person name="Jiang H."/>
            <person name="Abraham K."/>
            <person name="Ali S."/>
            <person name="Alsbrooks S.L."/>
            <person name="Anim B.N."/>
            <person name="Anosike U.S."/>
            <person name="Attaway T."/>
            <person name="Bandaranaike D.P."/>
            <person name="Battles P.K."/>
            <person name="Bell S.N."/>
            <person name="Bell A.V."/>
            <person name="Beltran B."/>
            <person name="Bickham C."/>
            <person name="Bustamante Y."/>
            <person name="Caleb T."/>
            <person name="Canada A."/>
            <person name="Cardenas V."/>
            <person name="Carter K."/>
            <person name="Chacko J."/>
            <person name="Chandrabose M.N."/>
            <person name="Chavez D."/>
            <person name="Chavez A."/>
            <person name="Chen L."/>
            <person name="Chu H.-S."/>
            <person name="Claassen K.J."/>
            <person name="Cockrell R."/>
            <person name="Collins M."/>
            <person name="Cooper J.A."/>
            <person name="Cree A."/>
            <person name="Curry S.M."/>
            <person name="Da Y."/>
            <person name="Dao M.D."/>
            <person name="Das B."/>
            <person name="Davila M.-L."/>
            <person name="Davy-Carroll L."/>
            <person name="Denson S."/>
            <person name="Dinh H."/>
            <person name="Ebong V.E."/>
            <person name="Edwards J.R."/>
            <person name="Egan A."/>
            <person name="El-Daye J."/>
            <person name="Escobedo L."/>
            <person name="Fernandez S."/>
            <person name="Fernando P.R."/>
            <person name="Flagg N."/>
            <person name="Forbes L.D."/>
            <person name="Fowler R.G."/>
            <person name="Fu Q."/>
            <person name="Gabisi R.A."/>
            <person name="Ganer J."/>
            <person name="Garbino Pronczuk A."/>
            <person name="Garcia R.M."/>
            <person name="Garner T."/>
            <person name="Garrett T.E."/>
            <person name="Gonzalez D.A."/>
            <person name="Hamid H."/>
            <person name="Hawkins E.S."/>
            <person name="Hirani K."/>
            <person name="Hogues M.E."/>
            <person name="Hollins B."/>
            <person name="Hsiao C.-H."/>
            <person name="Jabil R."/>
            <person name="James M.L."/>
            <person name="Jhangiani S.N."/>
            <person name="Johnson B."/>
            <person name="Johnson Q."/>
            <person name="Joshi V."/>
            <person name="Kalu J.B."/>
            <person name="Kam C."/>
            <person name="Kashfia A."/>
            <person name="Keebler J."/>
            <person name="Kisamo H."/>
            <person name="Kovar C.L."/>
            <person name="Lago L.A."/>
            <person name="Lai C.-Y."/>
            <person name="Laidlaw J."/>
            <person name="Lara F."/>
            <person name="Le T.-K."/>
            <person name="Lee S.L."/>
            <person name="Legall F.H."/>
            <person name="Lemon S.J."/>
            <person name="Lewis L.R."/>
            <person name="Li B."/>
            <person name="Liu Y."/>
            <person name="Liu Y.-S."/>
            <person name="Lopez J."/>
            <person name="Lozado R.J."/>
            <person name="Lu J."/>
            <person name="Madu R.C."/>
            <person name="Maheshwari M."/>
            <person name="Maheshwari R."/>
            <person name="Malloy K."/>
            <person name="Martinez E."/>
            <person name="Mathew T."/>
            <person name="Mercado I.C."/>
            <person name="Mercado C."/>
            <person name="Meyer B."/>
            <person name="Montgomery K."/>
            <person name="Morgan M.B."/>
            <person name="Munidasa M."/>
            <person name="Nazareth L.V."/>
            <person name="Nelson J."/>
            <person name="Ng B.M."/>
            <person name="Nguyen N.B."/>
            <person name="Nguyen P.Q."/>
            <person name="Nguyen T."/>
            <person name="Obregon M."/>
            <person name="Okwuonu G.O."/>
            <person name="Onwere C.G."/>
            <person name="Orozco G."/>
            <person name="Parra A."/>
            <person name="Patel S."/>
            <person name="Patil S."/>
            <person name="Perez A."/>
            <person name="Perez Y."/>
            <person name="Pham C."/>
            <person name="Primus E.L."/>
            <person name="Pu L.-L."/>
            <person name="Puazo M."/>
            <person name="Qin X."/>
            <person name="Quiroz J.B."/>
            <person name="Reese J."/>
            <person name="Richards S."/>
            <person name="Rives C.M."/>
            <person name="Robberts R."/>
            <person name="Ruiz S.J."/>
            <person name="Ruiz M.J."/>
            <person name="Santibanez J."/>
            <person name="Schneider B.W."/>
            <person name="Sisson I."/>
            <person name="Smith M."/>
            <person name="Sodergren E."/>
            <person name="Song X.-Z."/>
            <person name="Song B.B."/>
            <person name="Summersgill H."/>
            <person name="Thelus R."/>
            <person name="Thornton R.D."/>
            <person name="Trejos Z.Y."/>
            <person name="Usmani K."/>
            <person name="Vattathil S."/>
            <person name="Villasana D."/>
            <person name="Walker D.L."/>
            <person name="Wang S."/>
            <person name="Wang K."/>
            <person name="White C.S."/>
            <person name="Williams A.C."/>
            <person name="Williamson J."/>
            <person name="Wilson K."/>
            <person name="Woghiren I.O."/>
            <person name="Woodworth J.R."/>
            <person name="Worley K.C."/>
            <person name="Wright R.A."/>
            <person name="Wu W."/>
            <person name="Young L."/>
            <person name="Zhang L."/>
            <person name="Zhang J."/>
            <person name="Zhu Y."/>
            <person name="Muzny D.M."/>
            <person name="Weinstock G."/>
            <person name="Gibbs R.A."/>
        </authorList>
    </citation>
    <scope>NUCLEOTIDE SEQUENCE [LARGE SCALE GENOMIC DNA]</scope>
    <source>
        <strain evidence="12">LSR1</strain>
    </source>
</reference>
<dbReference type="Gene3D" id="3.60.21.10">
    <property type="match status" value="1"/>
</dbReference>
<dbReference type="GO" id="GO:0000166">
    <property type="term" value="F:nucleotide binding"/>
    <property type="evidence" value="ECO:0007669"/>
    <property type="project" value="UniProtKB-KW"/>
</dbReference>
<proteinExistence type="inferred from homology"/>
<evidence type="ECO:0000256" key="6">
    <source>
        <dbReference type="ARBA" id="ARBA00022741"/>
    </source>
</evidence>
<dbReference type="InterPro" id="IPR036907">
    <property type="entry name" value="5'-Nucleotdase_C_sf"/>
</dbReference>
<dbReference type="PANTHER" id="PTHR11575:SF24">
    <property type="entry name" value="5'-NUCLEOTIDASE"/>
    <property type="match status" value="1"/>
</dbReference>
<feature type="domain" description="5'-Nucleotidase C-terminal" evidence="10">
    <location>
        <begin position="344"/>
        <end position="519"/>
    </location>
</feature>
<dbReference type="PROSITE" id="PS00786">
    <property type="entry name" value="5_NUCLEOTIDASE_2"/>
    <property type="match status" value="1"/>
</dbReference>
<dbReference type="InterPro" id="IPR008334">
    <property type="entry name" value="5'-Nucleotdase_C"/>
</dbReference>
<keyword evidence="12" id="KW-1185">Reference proteome</keyword>
<dbReference type="KEGG" id="api:100162698"/>
<dbReference type="GO" id="GO:0006196">
    <property type="term" value="P:AMP catabolic process"/>
    <property type="evidence" value="ECO:0007669"/>
    <property type="project" value="TreeGrafter"/>
</dbReference>
<reference evidence="11" key="2">
    <citation type="submission" date="2022-06" db="UniProtKB">
        <authorList>
            <consortium name="EnsemblMetazoa"/>
        </authorList>
    </citation>
    <scope>IDENTIFICATION</scope>
</reference>
<dbReference type="AlphaFoldDB" id="A0A8R2NLV6"/>
<evidence type="ECO:0000313" key="11">
    <source>
        <dbReference type="EnsemblMetazoa" id="XP_029343097.1"/>
    </source>
</evidence>
<keyword evidence="6 8" id="KW-0547">Nucleotide-binding</keyword>
<dbReference type="PANTHER" id="PTHR11575">
    <property type="entry name" value="5'-NUCLEOTIDASE-RELATED"/>
    <property type="match status" value="1"/>
</dbReference>
<dbReference type="InterPro" id="IPR006179">
    <property type="entry name" value="5_nucleotidase/apyrase"/>
</dbReference>
<evidence type="ECO:0000313" key="12">
    <source>
        <dbReference type="Proteomes" id="UP000007819"/>
    </source>
</evidence>
<dbReference type="Pfam" id="PF02872">
    <property type="entry name" value="5_nucleotid_C"/>
    <property type="match status" value="1"/>
</dbReference>
<dbReference type="FunFam" id="3.60.21.10:FF:000020">
    <property type="entry name" value="NT5E isoform 4"/>
    <property type="match status" value="1"/>
</dbReference>
<protein>
    <recommendedName>
        <fullName evidence="3">5'-nucleotidase</fullName>
        <ecNumber evidence="3">3.1.3.5</ecNumber>
    </recommendedName>
</protein>
<evidence type="ECO:0000256" key="5">
    <source>
        <dbReference type="ARBA" id="ARBA00022729"/>
    </source>
</evidence>
<dbReference type="GeneID" id="100162698"/>
<evidence type="ECO:0000256" key="2">
    <source>
        <dbReference type="ARBA" id="ARBA00006654"/>
    </source>
</evidence>
<accession>A0A8R2NLV6</accession>
<feature type="domain" description="Calcineurin-like phosphoesterase" evidence="9">
    <location>
        <begin position="31"/>
        <end position="251"/>
    </location>
</feature>
<dbReference type="EnsemblMetazoa" id="XM_029487237.1">
    <property type="protein sequence ID" value="XP_029343097.1"/>
    <property type="gene ID" value="LOC100162698"/>
</dbReference>
<evidence type="ECO:0000256" key="8">
    <source>
        <dbReference type="RuleBase" id="RU362119"/>
    </source>
</evidence>
<dbReference type="GO" id="GO:0046872">
    <property type="term" value="F:metal ion binding"/>
    <property type="evidence" value="ECO:0007669"/>
    <property type="project" value="UniProtKB-KW"/>
</dbReference>
<dbReference type="InterPro" id="IPR006146">
    <property type="entry name" value="5'-Nucleotdase_CS"/>
</dbReference>
<dbReference type="PROSITE" id="PS00785">
    <property type="entry name" value="5_NUCLEOTIDASE_1"/>
    <property type="match status" value="1"/>
</dbReference>
<sequence>MRPTAASAAACLAAVAVAAFAVDAADLDLVLLHTNDMHSRFDETDLYCNECREDDASLGHCYGGFARVAQFVRDERRLANESGLPSLFLVAGDTFQGTPYYSLFHWKPVVDFINQLRPDVMTLGNHEFDDGVDTLVSYLDGIKNIPTVVSNLNSTAEPNLDKFLLPSIIFTINSTKVGIVGYLTTDTPSISSTGKVEFFDEVESLKKETKKLRDDGVNIIIGLGHSGIEKDKIIAREVEDIDIIVGGHSHTFLYSDTPPSIEKPYGPYPLYVTNVKNKAVPILQAYANTKYVGKVVLKFDSNGDIVNIDGSPTLLNHEIKQDPTMLTVVDQWKPQVTRITNITIGRTAVELINTCRGEECNIGNLIADSYVYYNVMKKEVYNEYWTDAPIGMVQAGGIRTTINETDHDGYITLGQLINVTPFANNLVKITISGSTLLESFEHSVSDYVLNHGTSKFLQVSGVLVEYDLTQSPGNRVTSLFLRCGHCSVPKYEPLVLTANYTIVMSDYLANGGNNYQAFQKRISNELLGIEDYNATSMYMQSISPIMSGIDGRIHFKRDINNEKSAGFNINTWNYRILVTTIIITVLYFNI</sequence>
<dbReference type="GO" id="GO:0008253">
    <property type="term" value="F:5'-nucleotidase activity"/>
    <property type="evidence" value="ECO:0007669"/>
    <property type="project" value="UniProtKB-EC"/>
</dbReference>
<evidence type="ECO:0000259" key="10">
    <source>
        <dbReference type="Pfam" id="PF02872"/>
    </source>
</evidence>
<evidence type="ECO:0000256" key="1">
    <source>
        <dbReference type="ARBA" id="ARBA00000815"/>
    </source>
</evidence>
<keyword evidence="5 8" id="KW-0732">Signal</keyword>